<reference evidence="2 3" key="1">
    <citation type="submission" date="2018-08" db="EMBL/GenBank/DDBJ databases">
        <title>A genome reference for cultivated species of the human gut microbiota.</title>
        <authorList>
            <person name="Zou Y."/>
            <person name="Xue W."/>
            <person name="Luo G."/>
        </authorList>
    </citation>
    <scope>NUCLEOTIDE SEQUENCE [LARGE SCALE GENOMIC DNA]</scope>
    <source>
        <strain evidence="2 3">AM47-6BH</strain>
    </source>
</reference>
<evidence type="ECO:0000313" key="2">
    <source>
        <dbReference type="EMBL" id="RGZ94799.1"/>
    </source>
</evidence>
<protein>
    <submittedName>
        <fullName evidence="2">Uncharacterized protein</fullName>
    </submittedName>
</protein>
<comment type="caution">
    <text evidence="2">The sequence shown here is derived from an EMBL/GenBank/DDBJ whole genome shotgun (WGS) entry which is preliminary data.</text>
</comment>
<feature type="transmembrane region" description="Helical" evidence="1">
    <location>
        <begin position="6"/>
        <end position="30"/>
    </location>
</feature>
<gene>
    <name evidence="2" type="ORF">DW967_02775</name>
</gene>
<keyword evidence="1" id="KW-1133">Transmembrane helix</keyword>
<accession>A0A413Q987</accession>
<dbReference type="Proteomes" id="UP000283721">
    <property type="component" value="Unassembled WGS sequence"/>
</dbReference>
<organism evidence="2 3">
    <name type="scientific">Agathobacter rectalis</name>
    <dbReference type="NCBI Taxonomy" id="39491"/>
    <lineage>
        <taxon>Bacteria</taxon>
        <taxon>Bacillati</taxon>
        <taxon>Bacillota</taxon>
        <taxon>Clostridia</taxon>
        <taxon>Lachnospirales</taxon>
        <taxon>Lachnospiraceae</taxon>
        <taxon>Agathobacter</taxon>
    </lineage>
</organism>
<evidence type="ECO:0000256" key="1">
    <source>
        <dbReference type="SAM" id="Phobius"/>
    </source>
</evidence>
<name>A0A413Q987_9FIRM</name>
<keyword evidence="1" id="KW-0812">Transmembrane</keyword>
<dbReference type="AlphaFoldDB" id="A0A413Q987"/>
<keyword evidence="1" id="KW-0472">Membrane</keyword>
<sequence>MAEILHTLSIISFVLAVLFVVIAIIFWFVFKIPNVIGDLSGHNARKSIAQMRQNNEKTGDKSHKASKKNLDRGKLTGTMESIGKSGNKNEETGLLNENLVKEREIEDTGLLVDQDATGLLDESGETASLGNEDNIRNREPSSVIIKTLEEVILVHTEEVI</sequence>
<proteinExistence type="predicted"/>
<dbReference type="EMBL" id="QSES01000004">
    <property type="protein sequence ID" value="RGZ94799.1"/>
    <property type="molecule type" value="Genomic_DNA"/>
</dbReference>
<evidence type="ECO:0000313" key="3">
    <source>
        <dbReference type="Proteomes" id="UP000283721"/>
    </source>
</evidence>